<dbReference type="PROSITE" id="PS50081">
    <property type="entry name" value="ZF_DAG_PE_2"/>
    <property type="match status" value="1"/>
</dbReference>
<feature type="region of interest" description="Disordered" evidence="9">
    <location>
        <begin position="1106"/>
        <end position="1235"/>
    </location>
</feature>
<evidence type="ECO:0000256" key="9">
    <source>
        <dbReference type="SAM" id="MobiDB-lite"/>
    </source>
</evidence>
<keyword evidence="8" id="KW-0175">Coiled coil</keyword>
<dbReference type="GO" id="GO:0005737">
    <property type="term" value="C:cytoplasm"/>
    <property type="evidence" value="ECO:0007669"/>
    <property type="project" value="UniProtKB-SubCell"/>
</dbReference>
<dbReference type="SUPFAM" id="SSF50729">
    <property type="entry name" value="PH domain-like"/>
    <property type="match status" value="1"/>
</dbReference>
<keyword evidence="4" id="KW-0344">Guanine-nucleotide releasing factor</keyword>
<dbReference type="PROSITE" id="PS50003">
    <property type="entry name" value="PH_DOMAIN"/>
    <property type="match status" value="1"/>
</dbReference>
<dbReference type="Gene3D" id="1.20.900.10">
    <property type="entry name" value="Dbl homology (DH) domain"/>
    <property type="match status" value="1"/>
</dbReference>
<dbReference type="SMART" id="SM00325">
    <property type="entry name" value="RhoGEF"/>
    <property type="match status" value="1"/>
</dbReference>
<dbReference type="CDD" id="cd20877">
    <property type="entry name" value="C1_ARHGEF2"/>
    <property type="match status" value="1"/>
</dbReference>
<evidence type="ECO:0000259" key="11">
    <source>
        <dbReference type="PROSITE" id="PS50010"/>
    </source>
</evidence>
<evidence type="ECO:0000256" key="7">
    <source>
        <dbReference type="ARBA" id="ARBA00022833"/>
    </source>
</evidence>
<evidence type="ECO:0000256" key="6">
    <source>
        <dbReference type="ARBA" id="ARBA00022771"/>
    </source>
</evidence>
<dbReference type="AlphaFoldDB" id="A0ABC9XTK6"/>
<dbReference type="PROSITE" id="PS50010">
    <property type="entry name" value="DH_2"/>
    <property type="match status" value="1"/>
</dbReference>
<dbReference type="SMART" id="SM00109">
    <property type="entry name" value="C1"/>
    <property type="match status" value="1"/>
</dbReference>
<evidence type="ECO:0000313" key="13">
    <source>
        <dbReference type="EMBL" id="GAB0201078.1"/>
    </source>
</evidence>
<feature type="region of interest" description="Disordered" evidence="9">
    <location>
        <begin position="76"/>
        <end position="155"/>
    </location>
</feature>
<keyword evidence="14" id="KW-1185">Reference proteome</keyword>
<dbReference type="GO" id="GO:0005085">
    <property type="term" value="F:guanyl-nucleotide exchange factor activity"/>
    <property type="evidence" value="ECO:0007669"/>
    <property type="project" value="UniProtKB-KW"/>
</dbReference>
<feature type="region of interest" description="Disordered" evidence="9">
    <location>
        <begin position="1019"/>
        <end position="1044"/>
    </location>
</feature>
<dbReference type="InterPro" id="IPR051632">
    <property type="entry name" value="Rho_GEF"/>
</dbReference>
<protein>
    <submittedName>
        <fullName evidence="13">Rho guanine nucleotide exchange factor 2</fullName>
    </submittedName>
</protein>
<keyword evidence="3" id="KW-0597">Phosphoprotein</keyword>
<sequence>MDGPDIFLGPCEGALSGVPGHRRRCVSALEPVAAPGPGAEAGWEEEEEEDENEDRFRGVPLRRACALRTSIRSRDPFRRHSWEPGKELRGVPGYDQLSVSLKGLSPDDIDSSAEQLDGLGRHRRDPRRAPLIHSNDDLESLLSQDEEDEADVQRAQEDARRLPAYGARQSAGGCALPKSASLGVIDSFPDADEISPFASQRSLVNGFSAGSCGQLAGEAGSQSWEETPLGRTLSFIRKMTGKTKSKEKEKMKEGKEKDARYTNGHLFTTITVSGMTMCFACNKSITAKEALICPTCNVTIHNRCKDTLPNCTKVKQKQQKAALLKNSSALQSVSLRNKTAIRERPNSAIYPSESFRQTLLGPRRGRPSLSLSKSVSTTNIAGTFNDESPLGIRRILSQSTDSLNMRNRTLSVESLIDEGPDVILNQLMSDFEADGKDFEADSWSLAVDNSYLQQHKMDVMKRQDVIYELIQTEIHHVRTLKIMANMFRKAMLEDLQVDPTTVQKIFPCVDELSQIHERFLTQLLERRRESLAHDSNKNFVINRLGDILVNQVGTAWDHQSQRVLGWGDGTSLLTSPRSPPKFSGGSAEQLKKAYSEFCSKHTKAVKEYKDLLARDKRFQQFIRRMTRSPLLRRHGVPECILLVTQRITKYPVLIERILKNSKDNEGDSADLSRALKLVKELISSINEEVHTCEMNARLWDVYRRVDGRAKVQLPWENRTGVFGKDELLRRKLVHSGCMLWKTATGRFKDVLVLLLTDVLIFLQEKDQKYTFPMLDKPAVISLQNLIVRDIANQEKGMFLISAAPPEMYEVHAASRDDRNNWMKVIQQTVSLCPSRQDFPLIETEIEASLRKLKDRILQCDRKIAALLEEKVGLFADMRALAGGCEEPSPTLAPRTFFHSDSADGSRGEKLMHDAIREVECLQEMFTGAGRDRDQNNLAEAESCPSPGASNGDAGNFNGSLEFCRADSDAGQRDGNGNQVPQRVPQEEINQRLVNLYSLLHRLQAAMSQQDTLLQLQLQESTEKPSRRGSQPAPAEPTARAGEKPGTTELALLQRQHGLLQEELGRCRQLCQERAQEATALETRLRDSEQERARLERELEEVRRQLGALRQEGGGGGARGRRGTDPRRRSLPAGDALYLSFTPPQQLSHGPHPASLSYHHPAFAPCPREELDYRGGDPDRLREGEDALDALLEDEGLGSRHSPPASPRDFLRMQDIPEEVENSQELREGDGGSSDS</sequence>
<dbReference type="FunFam" id="2.30.29.30:FF:000021">
    <property type="entry name" value="Rho guanine nucleotide exchange factor 2"/>
    <property type="match status" value="1"/>
</dbReference>
<dbReference type="GO" id="GO:0008270">
    <property type="term" value="F:zinc ion binding"/>
    <property type="evidence" value="ECO:0007669"/>
    <property type="project" value="UniProtKB-KW"/>
</dbReference>
<dbReference type="CDD" id="cd00160">
    <property type="entry name" value="RhoGEF"/>
    <property type="match status" value="1"/>
</dbReference>
<evidence type="ECO:0000256" key="4">
    <source>
        <dbReference type="ARBA" id="ARBA00022658"/>
    </source>
</evidence>
<dbReference type="Pfam" id="PF00621">
    <property type="entry name" value="RhoGEF"/>
    <property type="match status" value="1"/>
</dbReference>
<dbReference type="SMART" id="SM00233">
    <property type="entry name" value="PH"/>
    <property type="match status" value="1"/>
</dbReference>
<feature type="compositionally biased region" description="Acidic residues" evidence="9">
    <location>
        <begin position="1185"/>
        <end position="1195"/>
    </location>
</feature>
<dbReference type="InterPro" id="IPR001849">
    <property type="entry name" value="PH_domain"/>
</dbReference>
<feature type="compositionally biased region" description="Acidic residues" evidence="9">
    <location>
        <begin position="42"/>
        <end position="53"/>
    </location>
</feature>
<dbReference type="Gene3D" id="2.30.29.30">
    <property type="entry name" value="Pleckstrin-homology domain (PH domain)/Phosphotyrosine-binding domain (PTB)"/>
    <property type="match status" value="1"/>
</dbReference>
<dbReference type="InterPro" id="IPR002219">
    <property type="entry name" value="PKC_DAG/PE"/>
</dbReference>
<reference evidence="13 14" key="1">
    <citation type="submission" date="2024-06" db="EMBL/GenBank/DDBJ databases">
        <title>The draft genome of Grus japonensis, version 3.</title>
        <authorList>
            <person name="Nabeshima K."/>
            <person name="Suzuki S."/>
            <person name="Onuma M."/>
        </authorList>
    </citation>
    <scope>NUCLEOTIDE SEQUENCE [LARGE SCALE GENOMIC DNA]</scope>
    <source>
        <strain evidence="13 14">451A</strain>
    </source>
</reference>
<accession>A0ABC9XTK6</accession>
<evidence type="ECO:0000256" key="3">
    <source>
        <dbReference type="ARBA" id="ARBA00022553"/>
    </source>
</evidence>
<evidence type="ECO:0000259" key="10">
    <source>
        <dbReference type="PROSITE" id="PS50003"/>
    </source>
</evidence>
<evidence type="ECO:0000256" key="1">
    <source>
        <dbReference type="ARBA" id="ARBA00004496"/>
    </source>
</evidence>
<evidence type="ECO:0000256" key="5">
    <source>
        <dbReference type="ARBA" id="ARBA00022723"/>
    </source>
</evidence>
<dbReference type="InterPro" id="IPR035899">
    <property type="entry name" value="DBL_dom_sf"/>
</dbReference>
<dbReference type="SUPFAM" id="SSF57889">
    <property type="entry name" value="Cysteine-rich domain"/>
    <property type="match status" value="1"/>
</dbReference>
<feature type="domain" description="PH" evidence="10">
    <location>
        <begin position="731"/>
        <end position="830"/>
    </location>
</feature>
<feature type="region of interest" description="Disordered" evidence="9">
    <location>
        <begin position="32"/>
        <end position="57"/>
    </location>
</feature>
<dbReference type="PROSITE" id="PS00479">
    <property type="entry name" value="ZF_DAG_PE_1"/>
    <property type="match status" value="1"/>
</dbReference>
<dbReference type="Pfam" id="PF17838">
    <property type="entry name" value="PH_16"/>
    <property type="match status" value="1"/>
</dbReference>
<evidence type="ECO:0000313" key="14">
    <source>
        <dbReference type="Proteomes" id="UP001623348"/>
    </source>
</evidence>
<dbReference type="Pfam" id="PF00130">
    <property type="entry name" value="C1_1"/>
    <property type="match status" value="1"/>
</dbReference>
<evidence type="ECO:0000256" key="8">
    <source>
        <dbReference type="ARBA" id="ARBA00023054"/>
    </source>
</evidence>
<gene>
    <name evidence="13" type="ORF">GRJ2_002573300</name>
</gene>
<keyword evidence="5" id="KW-0479">Metal-binding</keyword>
<comment type="subcellular location">
    <subcellularLocation>
        <location evidence="1">Cytoplasm</location>
    </subcellularLocation>
</comment>
<evidence type="ECO:0000259" key="12">
    <source>
        <dbReference type="PROSITE" id="PS50081"/>
    </source>
</evidence>
<proteinExistence type="predicted"/>
<dbReference type="InterPro" id="IPR011993">
    <property type="entry name" value="PH-like_dom_sf"/>
</dbReference>
<dbReference type="Proteomes" id="UP001623348">
    <property type="component" value="Unassembled WGS sequence"/>
</dbReference>
<dbReference type="PANTHER" id="PTHR13944:SF20">
    <property type="entry name" value="RHO GUANINE NUCLEOTIDE EXCHANGE FACTOR 2"/>
    <property type="match status" value="1"/>
</dbReference>
<evidence type="ECO:0000256" key="2">
    <source>
        <dbReference type="ARBA" id="ARBA00022490"/>
    </source>
</evidence>
<feature type="compositionally biased region" description="Basic and acidic residues" evidence="9">
    <location>
        <begin position="1166"/>
        <end position="1184"/>
    </location>
</feature>
<keyword evidence="7" id="KW-0862">Zinc</keyword>
<dbReference type="Gene3D" id="3.30.60.20">
    <property type="match status" value="1"/>
</dbReference>
<dbReference type="PANTHER" id="PTHR13944">
    <property type="entry name" value="AGAP007712-PA"/>
    <property type="match status" value="1"/>
</dbReference>
<feature type="compositionally biased region" description="Low complexity" evidence="9">
    <location>
        <begin position="32"/>
        <end position="41"/>
    </location>
</feature>
<dbReference type="InterPro" id="IPR041020">
    <property type="entry name" value="PH_16"/>
</dbReference>
<organism evidence="13 14">
    <name type="scientific">Grus japonensis</name>
    <name type="common">Japanese crane</name>
    <name type="synonym">Red-crowned crane</name>
    <dbReference type="NCBI Taxonomy" id="30415"/>
    <lineage>
        <taxon>Eukaryota</taxon>
        <taxon>Metazoa</taxon>
        <taxon>Chordata</taxon>
        <taxon>Craniata</taxon>
        <taxon>Vertebrata</taxon>
        <taxon>Euteleostomi</taxon>
        <taxon>Archelosauria</taxon>
        <taxon>Archosauria</taxon>
        <taxon>Dinosauria</taxon>
        <taxon>Saurischia</taxon>
        <taxon>Theropoda</taxon>
        <taxon>Coelurosauria</taxon>
        <taxon>Aves</taxon>
        <taxon>Neognathae</taxon>
        <taxon>Neoaves</taxon>
        <taxon>Gruiformes</taxon>
        <taxon>Gruidae</taxon>
        <taxon>Grus</taxon>
    </lineage>
</organism>
<feature type="domain" description="Phorbol-ester/DAG-type" evidence="12">
    <location>
        <begin position="264"/>
        <end position="311"/>
    </location>
</feature>
<comment type="caution">
    <text evidence="13">The sequence shown here is derived from an EMBL/GenBank/DDBJ whole genome shotgun (WGS) entry which is preliminary data.</text>
</comment>
<dbReference type="SUPFAM" id="SSF48065">
    <property type="entry name" value="DBL homology domain (DH-domain)"/>
    <property type="match status" value="1"/>
</dbReference>
<dbReference type="InterPro" id="IPR046349">
    <property type="entry name" value="C1-like_sf"/>
</dbReference>
<name>A0ABC9XTK6_GRUJA</name>
<feature type="compositionally biased region" description="Basic and acidic residues" evidence="9">
    <location>
        <begin position="76"/>
        <end position="89"/>
    </location>
</feature>
<feature type="domain" description="DH" evidence="11">
    <location>
        <begin position="461"/>
        <end position="688"/>
    </location>
</feature>
<dbReference type="InterPro" id="IPR000219">
    <property type="entry name" value="DH_dom"/>
</dbReference>
<keyword evidence="2" id="KW-0963">Cytoplasm</keyword>
<keyword evidence="6" id="KW-0863">Zinc-finger</keyword>
<feature type="region of interest" description="Disordered" evidence="9">
    <location>
        <begin position="932"/>
        <end position="985"/>
    </location>
</feature>
<dbReference type="EMBL" id="BAAFJT010000029">
    <property type="protein sequence ID" value="GAB0201078.1"/>
    <property type="molecule type" value="Genomic_DNA"/>
</dbReference>